<dbReference type="Proteomes" id="UP000263654">
    <property type="component" value="Segment"/>
</dbReference>
<gene>
    <name evidence="2" type="primary">77</name>
    <name evidence="2" type="ORF">SEA_MARIETTA_77</name>
</gene>
<name>A0A385DPT0_9CAUD</name>
<evidence type="ECO:0000313" key="3">
    <source>
        <dbReference type="Proteomes" id="UP000263654"/>
    </source>
</evidence>
<dbReference type="KEGG" id="vg:65115722"/>
<feature type="compositionally biased region" description="Basic and acidic residues" evidence="1">
    <location>
        <begin position="146"/>
        <end position="161"/>
    </location>
</feature>
<dbReference type="RefSeq" id="YP_010098054.1">
    <property type="nucleotide sequence ID" value="NC_055763.1"/>
</dbReference>
<dbReference type="EMBL" id="MH669007">
    <property type="protein sequence ID" value="AXQ61396.1"/>
    <property type="molecule type" value="Genomic_DNA"/>
</dbReference>
<protein>
    <submittedName>
        <fullName evidence="2">Uncharacterized protein</fullName>
    </submittedName>
</protein>
<keyword evidence="3" id="KW-1185">Reference proteome</keyword>
<sequence>MTPEEFDAAKAEALDMAKQITAHAEQYGWVAPKAPRANKKFAFVTLRRDLGNEWGAEEIRAFYAIDPDTDSDQVTYVDVIGAQKVLDPESGDVREAIENDFHVKPQPSGAEDSQQPADAPPVPPTSAAHSAAHQQESDSVPPTDAAHSDSDDSAAHSDGDSAAHPADQTVSEFYGTGPKADEAAVAAEALGHKAAAEKAKPKDAEHATWSQQGTYAAVRGQQANPDRNWSKVASELSNTEILAKLAKGKVEVVWRNSLSGALDRAVVDANGGKHPPHITPAEFDPVEFGEDLRILHFLEIGGGFRSVALARVTKIG</sequence>
<feature type="region of interest" description="Disordered" evidence="1">
    <location>
        <begin position="85"/>
        <end position="165"/>
    </location>
</feature>
<proteinExistence type="predicted"/>
<evidence type="ECO:0000313" key="2">
    <source>
        <dbReference type="EMBL" id="AXQ61396.1"/>
    </source>
</evidence>
<evidence type="ECO:0000256" key="1">
    <source>
        <dbReference type="SAM" id="MobiDB-lite"/>
    </source>
</evidence>
<reference evidence="2 3" key="1">
    <citation type="submission" date="2018-07" db="EMBL/GenBank/DDBJ databases">
        <authorList>
            <person name="Burke E.M."/>
            <person name="Good S."/>
            <person name="Jeffords E.T."/>
            <person name="Pearson M."/>
            <person name="Sohlstrom A."/>
            <person name="Westholm D.E."/>
            <person name="Butela K.A."/>
            <person name="Garlena R.A."/>
            <person name="Russell D.A."/>
            <person name="Pope W.H."/>
            <person name="Jacobs-Sera D."/>
            <person name="Hatfull G.F."/>
        </authorList>
    </citation>
    <scope>NUCLEOTIDE SEQUENCE [LARGE SCALE GENOMIC DNA]</scope>
</reference>
<dbReference type="GeneID" id="65115722"/>
<organism evidence="2 3">
    <name type="scientific">Gordonia phage Marietta</name>
    <dbReference type="NCBI Taxonomy" id="2301558"/>
    <lineage>
        <taxon>Viruses</taxon>
        <taxon>Duplodnaviria</taxon>
        <taxon>Heunggongvirae</taxon>
        <taxon>Uroviricota</taxon>
        <taxon>Caudoviricetes</taxon>
        <taxon>Zierdtviridae</taxon>
        <taxon>Emilbogenvirinae</taxon>
        <taxon>Sukkupivirus</taxon>
        <taxon>Sukkupivirus marietta</taxon>
    </lineage>
</organism>
<feature type="compositionally biased region" description="Basic and acidic residues" evidence="1">
    <location>
        <begin position="91"/>
        <end position="103"/>
    </location>
</feature>
<accession>A0A385DPT0</accession>